<dbReference type="SMART" id="SM00014">
    <property type="entry name" value="acidPPc"/>
    <property type="match status" value="1"/>
</dbReference>
<dbReference type="InterPro" id="IPR001011">
    <property type="entry name" value="Acid_Pase_classA_bac"/>
</dbReference>
<evidence type="ECO:0000256" key="1">
    <source>
        <dbReference type="ARBA" id="ARBA00022729"/>
    </source>
</evidence>
<dbReference type="CDD" id="cd03397">
    <property type="entry name" value="PAP2_acid_phosphatase"/>
    <property type="match status" value="1"/>
</dbReference>
<feature type="domain" description="Phosphatidic acid phosphatase type 2/haloperoxidase" evidence="3">
    <location>
        <begin position="182"/>
        <end position="297"/>
    </location>
</feature>
<dbReference type="InterPro" id="IPR000326">
    <property type="entry name" value="PAP2/HPO"/>
</dbReference>
<dbReference type="EMBL" id="JAGGKG010000018">
    <property type="protein sequence ID" value="MBP1906747.1"/>
    <property type="molecule type" value="Genomic_DNA"/>
</dbReference>
<dbReference type="Pfam" id="PF12951">
    <property type="entry name" value="PATR"/>
    <property type="match status" value="1"/>
</dbReference>
<name>A0ABS4FW08_9BACL</name>
<comment type="caution">
    <text evidence="4">The sequence shown here is derived from an EMBL/GenBank/DDBJ whole genome shotgun (WGS) entry which is preliminary data.</text>
</comment>
<accession>A0ABS4FW08</accession>
<dbReference type="InterPro" id="IPR036938">
    <property type="entry name" value="PAP2/HPO_sf"/>
</dbReference>
<organism evidence="4 5">
    <name type="scientific">Paenibacillus turicensis</name>
    <dbReference type="NCBI Taxonomy" id="160487"/>
    <lineage>
        <taxon>Bacteria</taxon>
        <taxon>Bacillati</taxon>
        <taxon>Bacillota</taxon>
        <taxon>Bacilli</taxon>
        <taxon>Bacillales</taxon>
        <taxon>Paenibacillaceae</taxon>
        <taxon>Paenibacillus</taxon>
    </lineage>
</organism>
<feature type="chain" id="PRO_5047251381" evidence="2">
    <location>
        <begin position="33"/>
        <end position="595"/>
    </location>
</feature>
<reference evidence="4 5" key="1">
    <citation type="submission" date="2021-03" db="EMBL/GenBank/DDBJ databases">
        <title>Genomic Encyclopedia of Type Strains, Phase IV (KMG-IV): sequencing the most valuable type-strain genomes for metagenomic binning, comparative biology and taxonomic classification.</title>
        <authorList>
            <person name="Goeker M."/>
        </authorList>
    </citation>
    <scope>NUCLEOTIDE SEQUENCE [LARGE SCALE GENOMIC DNA]</scope>
    <source>
        <strain evidence="4 5">DSM 14349</strain>
    </source>
</reference>
<dbReference type="InterPro" id="IPR013425">
    <property type="entry name" value="Autotrns_rpt"/>
</dbReference>
<protein>
    <submittedName>
        <fullName evidence="4">Autotransporter-associated beta strand protein</fullName>
    </submittedName>
</protein>
<dbReference type="SUPFAM" id="SSF48317">
    <property type="entry name" value="Acid phosphatase/Vanadium-dependent haloperoxidase"/>
    <property type="match status" value="1"/>
</dbReference>
<evidence type="ECO:0000259" key="3">
    <source>
        <dbReference type="SMART" id="SM00014"/>
    </source>
</evidence>
<evidence type="ECO:0000313" key="5">
    <source>
        <dbReference type="Proteomes" id="UP001519272"/>
    </source>
</evidence>
<evidence type="ECO:0000313" key="4">
    <source>
        <dbReference type="EMBL" id="MBP1906747.1"/>
    </source>
</evidence>
<keyword evidence="5" id="KW-1185">Reference proteome</keyword>
<keyword evidence="1 2" id="KW-0732">Signal</keyword>
<feature type="signal peptide" evidence="2">
    <location>
        <begin position="1"/>
        <end position="32"/>
    </location>
</feature>
<proteinExistence type="predicted"/>
<sequence>MIKEMKLTKIPVVATLSISLLLGSAPSSFVSAQSLPTNVDIAPAPAWGYFVDQYKNNTGDNKTIESNPSIGILSGFNALWKAGTSWNTGTILNKDVLGLNILKVYNQAKRRTASEEKQAYLDDRRNQSYSVIEGLGAYTDVYRNDAKATTTIQDVAADATTKKYSDEGNNAGEVDSKLGNMVSLVNTLRGKYSSTNPAKTFYSYPRPFRWVNNSVVVPTLLPVQNADPTKDGGFPSGHTNAAYLSAYALAYAVPERYQELLTRASELGNNRIVAGMHSPLDVIGGRVMATALSAAILSDPENAQLKHAAYEEAHSKLLTQKGTSADAYTNYEQNKKWFNERLTYGFKQNKTAVTNTTVVPKGAEVLLETRLPYLSATDRRWVLATTALPAGYPVLDDPEGWGRLNLFAAADGFAAFVHDVTVNMDASKGNFNAKDQWRNDISGSGKFTKQGTGVLGLNGNNTYTGGTVLEQGGLIVNHKSALGSGDVTNTAGNLKEVVSGQWYIGGNYSQSAKAGLELNIASTSDRFVIKQHAALSGKLTLNFTNKVVPVNGQNVISFEKRQGSFSSVEVTGVPSGKKVDIIYTTNSIQLKVTNK</sequence>
<dbReference type="NCBIfam" id="TIGR02601">
    <property type="entry name" value="autotrns_rpt"/>
    <property type="match status" value="1"/>
</dbReference>
<dbReference type="Proteomes" id="UP001519272">
    <property type="component" value="Unassembled WGS sequence"/>
</dbReference>
<dbReference type="Pfam" id="PF01569">
    <property type="entry name" value="PAP2"/>
    <property type="match status" value="1"/>
</dbReference>
<evidence type="ECO:0000256" key="2">
    <source>
        <dbReference type="SAM" id="SignalP"/>
    </source>
</evidence>
<gene>
    <name evidence="4" type="ORF">J2Z32_003411</name>
</gene>
<dbReference type="Gene3D" id="1.20.144.10">
    <property type="entry name" value="Phosphatidic acid phosphatase type 2/haloperoxidase"/>
    <property type="match status" value="1"/>
</dbReference>